<feature type="compositionally biased region" description="Basic and acidic residues" evidence="7">
    <location>
        <begin position="40"/>
        <end position="51"/>
    </location>
</feature>
<dbReference type="STRING" id="645134.A0A0L0HNT4"/>
<dbReference type="GeneID" id="27685476"/>
<dbReference type="Proteomes" id="UP000053201">
    <property type="component" value="Unassembled WGS sequence"/>
</dbReference>
<evidence type="ECO:0000256" key="2">
    <source>
        <dbReference type="ARBA" id="ARBA00022491"/>
    </source>
</evidence>
<dbReference type="InterPro" id="IPR013907">
    <property type="entry name" value="Sds3"/>
</dbReference>
<keyword evidence="2" id="KW-0678">Repressor</keyword>
<dbReference type="SMART" id="SM01401">
    <property type="entry name" value="Sds3"/>
    <property type="match status" value="1"/>
</dbReference>
<keyword evidence="5" id="KW-0539">Nucleus</keyword>
<keyword evidence="6" id="KW-0175">Coiled coil</keyword>
<dbReference type="Pfam" id="PF08598">
    <property type="entry name" value="Sds3"/>
    <property type="match status" value="1"/>
</dbReference>
<protein>
    <recommendedName>
        <fullName evidence="10">Sds3-like-domain-containing protein</fullName>
    </recommendedName>
</protein>
<sequence>MDRPDAYTDSHPTPKRPKPKKKEKSLDAREKDEREEEDLEHPLTKKERKHKEYQERLERLNRDFLHNKERIFQDKLGTFKQDIQTLSQGTHPEFTDILRVFDQDRQQAVDYAALFRDYQLDCANVIYRHEHDSTVLEYKKEKESLREKLLSNLEEKKRKLKEDRENFDMHTVVVDTIEDQRLGTRKATRSHAAKTDDKKEKRRKTQALPGLVVLASDDVALQDLSIIRRAGYAAAKKSLVPKPVRK</sequence>
<dbReference type="InParanoid" id="A0A0L0HNT4"/>
<dbReference type="FunCoup" id="A0A0L0HNT4">
    <property type="interactions" value="16"/>
</dbReference>
<accession>A0A0L0HNT4</accession>
<evidence type="ECO:0000256" key="7">
    <source>
        <dbReference type="SAM" id="MobiDB-lite"/>
    </source>
</evidence>
<dbReference type="OMA" id="HSRISHR"/>
<feature type="coiled-coil region" evidence="6">
    <location>
        <begin position="139"/>
        <end position="170"/>
    </location>
</feature>
<proteinExistence type="predicted"/>
<dbReference type="GO" id="GO:0005654">
    <property type="term" value="C:nucleoplasm"/>
    <property type="evidence" value="ECO:0007669"/>
    <property type="project" value="UniProtKB-ARBA"/>
</dbReference>
<evidence type="ECO:0008006" key="10">
    <source>
        <dbReference type="Google" id="ProtNLM"/>
    </source>
</evidence>
<dbReference type="AlphaFoldDB" id="A0A0L0HNT4"/>
<evidence type="ECO:0000256" key="4">
    <source>
        <dbReference type="ARBA" id="ARBA00023163"/>
    </source>
</evidence>
<keyword evidence="4" id="KW-0804">Transcription</keyword>
<evidence type="ECO:0000256" key="5">
    <source>
        <dbReference type="ARBA" id="ARBA00023242"/>
    </source>
</evidence>
<feature type="compositionally biased region" description="Basic residues" evidence="7">
    <location>
        <begin position="13"/>
        <end position="23"/>
    </location>
</feature>
<organism evidence="8 9">
    <name type="scientific">Spizellomyces punctatus (strain DAOM BR117)</name>
    <dbReference type="NCBI Taxonomy" id="645134"/>
    <lineage>
        <taxon>Eukaryota</taxon>
        <taxon>Fungi</taxon>
        <taxon>Fungi incertae sedis</taxon>
        <taxon>Chytridiomycota</taxon>
        <taxon>Chytridiomycota incertae sedis</taxon>
        <taxon>Chytridiomycetes</taxon>
        <taxon>Spizellomycetales</taxon>
        <taxon>Spizellomycetaceae</taxon>
        <taxon>Spizellomyces</taxon>
    </lineage>
</organism>
<evidence type="ECO:0000313" key="8">
    <source>
        <dbReference type="EMBL" id="KND02757.1"/>
    </source>
</evidence>
<evidence type="ECO:0000256" key="3">
    <source>
        <dbReference type="ARBA" id="ARBA00023015"/>
    </source>
</evidence>
<dbReference type="eggNOG" id="KOG4466">
    <property type="taxonomic scope" value="Eukaryota"/>
</dbReference>
<dbReference type="OrthoDB" id="70376at2759"/>
<keyword evidence="9" id="KW-1185">Reference proteome</keyword>
<gene>
    <name evidence="8" type="ORF">SPPG_01840</name>
</gene>
<evidence type="ECO:0000313" key="9">
    <source>
        <dbReference type="Proteomes" id="UP000053201"/>
    </source>
</evidence>
<name>A0A0L0HNT4_SPIPD</name>
<dbReference type="RefSeq" id="XP_016610796.1">
    <property type="nucleotide sequence ID" value="XM_016750152.1"/>
</dbReference>
<dbReference type="PANTHER" id="PTHR21964">
    <property type="entry name" value="BREAST CANCER METASTASIS-SUPPRESSOR 1"/>
    <property type="match status" value="1"/>
</dbReference>
<evidence type="ECO:0000256" key="6">
    <source>
        <dbReference type="SAM" id="Coils"/>
    </source>
</evidence>
<evidence type="ECO:0000256" key="1">
    <source>
        <dbReference type="ARBA" id="ARBA00004123"/>
    </source>
</evidence>
<feature type="region of interest" description="Disordered" evidence="7">
    <location>
        <begin position="1"/>
        <end position="51"/>
    </location>
</feature>
<feature type="region of interest" description="Disordered" evidence="7">
    <location>
        <begin position="184"/>
        <end position="203"/>
    </location>
</feature>
<reference evidence="8 9" key="1">
    <citation type="submission" date="2009-08" db="EMBL/GenBank/DDBJ databases">
        <title>The Genome Sequence of Spizellomyces punctatus strain DAOM BR117.</title>
        <authorList>
            <consortium name="The Broad Institute Genome Sequencing Platform"/>
            <person name="Russ C."/>
            <person name="Cuomo C."/>
            <person name="Shea T."/>
            <person name="Young S.K."/>
            <person name="Zeng Q."/>
            <person name="Koehrsen M."/>
            <person name="Haas B."/>
            <person name="Borodovsky M."/>
            <person name="Guigo R."/>
            <person name="Alvarado L."/>
            <person name="Berlin A."/>
            <person name="Bochicchio J."/>
            <person name="Borenstein D."/>
            <person name="Chapman S."/>
            <person name="Chen Z."/>
            <person name="Engels R."/>
            <person name="Freedman E."/>
            <person name="Gellesch M."/>
            <person name="Goldberg J."/>
            <person name="Griggs A."/>
            <person name="Gujja S."/>
            <person name="Heiman D."/>
            <person name="Hepburn T."/>
            <person name="Howarth C."/>
            <person name="Jen D."/>
            <person name="Larson L."/>
            <person name="Lewis B."/>
            <person name="Mehta T."/>
            <person name="Park D."/>
            <person name="Pearson M."/>
            <person name="Roberts A."/>
            <person name="Saif S."/>
            <person name="Shenoy N."/>
            <person name="Sisk P."/>
            <person name="Stolte C."/>
            <person name="Sykes S."/>
            <person name="Thomson T."/>
            <person name="Walk T."/>
            <person name="White J."/>
            <person name="Yandava C."/>
            <person name="Burger G."/>
            <person name="Gray M.W."/>
            <person name="Holland P.W.H."/>
            <person name="King N."/>
            <person name="Lang F.B.F."/>
            <person name="Roger A.J."/>
            <person name="Ruiz-Trillo I."/>
            <person name="Lander E."/>
            <person name="Nusbaum C."/>
        </authorList>
    </citation>
    <scope>NUCLEOTIDE SEQUENCE [LARGE SCALE GENOMIC DNA]</scope>
    <source>
        <strain evidence="8 9">DAOM BR117</strain>
    </source>
</reference>
<dbReference type="EMBL" id="KQ257452">
    <property type="protein sequence ID" value="KND02757.1"/>
    <property type="molecule type" value="Genomic_DNA"/>
</dbReference>
<dbReference type="GO" id="GO:0010468">
    <property type="term" value="P:regulation of gene expression"/>
    <property type="evidence" value="ECO:0007669"/>
    <property type="project" value="UniProtKB-ARBA"/>
</dbReference>
<keyword evidence="3" id="KW-0805">Transcription regulation</keyword>
<comment type="subcellular location">
    <subcellularLocation>
        <location evidence="1">Nucleus</location>
    </subcellularLocation>
</comment>
<dbReference type="VEuPathDB" id="FungiDB:SPPG_01840"/>